<feature type="non-terminal residue" evidence="4">
    <location>
        <position position="130"/>
    </location>
</feature>
<keyword evidence="1" id="KW-0479">Metal-binding</keyword>
<dbReference type="OrthoDB" id="6105938at2759"/>
<accession>A0A9P5NIY9</accession>
<evidence type="ECO:0000256" key="1">
    <source>
        <dbReference type="PROSITE-ProRule" id="PRU00175"/>
    </source>
</evidence>
<dbReference type="PROSITE" id="PS50089">
    <property type="entry name" value="ZF_RING_2"/>
    <property type="match status" value="1"/>
</dbReference>
<reference evidence="4" key="1">
    <citation type="submission" date="2020-11" db="EMBL/GenBank/DDBJ databases">
        <authorList>
            <consortium name="DOE Joint Genome Institute"/>
            <person name="Ahrendt S."/>
            <person name="Riley R."/>
            <person name="Andreopoulos W."/>
            <person name="LaButti K."/>
            <person name="Pangilinan J."/>
            <person name="Ruiz-duenas F.J."/>
            <person name="Barrasa J.M."/>
            <person name="Sanchez-Garcia M."/>
            <person name="Camarero S."/>
            <person name="Miyauchi S."/>
            <person name="Serrano A."/>
            <person name="Linde D."/>
            <person name="Babiker R."/>
            <person name="Drula E."/>
            <person name="Ayuso-Fernandez I."/>
            <person name="Pacheco R."/>
            <person name="Padilla G."/>
            <person name="Ferreira P."/>
            <person name="Barriuso J."/>
            <person name="Kellner H."/>
            <person name="Castanera R."/>
            <person name="Alfaro M."/>
            <person name="Ramirez L."/>
            <person name="Pisabarro A.G."/>
            <person name="Kuo A."/>
            <person name="Tritt A."/>
            <person name="Lipzen A."/>
            <person name="He G."/>
            <person name="Yan M."/>
            <person name="Ng V."/>
            <person name="Cullen D."/>
            <person name="Martin F."/>
            <person name="Rosso M.-N."/>
            <person name="Henrissat B."/>
            <person name="Hibbett D."/>
            <person name="Martinez A.T."/>
            <person name="Grigoriev I.V."/>
        </authorList>
    </citation>
    <scope>NUCLEOTIDE SEQUENCE</scope>
    <source>
        <strain evidence="4">AH 44721</strain>
    </source>
</reference>
<dbReference type="Gene3D" id="3.30.40.10">
    <property type="entry name" value="Zinc/RING finger domain, C3HC4 (zinc finger)"/>
    <property type="match status" value="1"/>
</dbReference>
<evidence type="ECO:0000259" key="3">
    <source>
        <dbReference type="PROSITE" id="PS50089"/>
    </source>
</evidence>
<dbReference type="InterPro" id="IPR013083">
    <property type="entry name" value="Znf_RING/FYVE/PHD"/>
</dbReference>
<dbReference type="Proteomes" id="UP000724874">
    <property type="component" value="Unassembled WGS sequence"/>
</dbReference>
<evidence type="ECO:0000313" key="4">
    <source>
        <dbReference type="EMBL" id="KAF8887961.1"/>
    </source>
</evidence>
<dbReference type="GO" id="GO:0008270">
    <property type="term" value="F:zinc ion binding"/>
    <property type="evidence" value="ECO:0007669"/>
    <property type="project" value="UniProtKB-KW"/>
</dbReference>
<gene>
    <name evidence="4" type="ORF">CPB84DRAFT_1684359</name>
</gene>
<organism evidence="4 5">
    <name type="scientific">Gymnopilus junonius</name>
    <name type="common">Spectacular rustgill mushroom</name>
    <name type="synonym">Gymnopilus spectabilis subsp. junonius</name>
    <dbReference type="NCBI Taxonomy" id="109634"/>
    <lineage>
        <taxon>Eukaryota</taxon>
        <taxon>Fungi</taxon>
        <taxon>Dikarya</taxon>
        <taxon>Basidiomycota</taxon>
        <taxon>Agaricomycotina</taxon>
        <taxon>Agaricomycetes</taxon>
        <taxon>Agaricomycetidae</taxon>
        <taxon>Agaricales</taxon>
        <taxon>Agaricineae</taxon>
        <taxon>Hymenogastraceae</taxon>
        <taxon>Gymnopilus</taxon>
    </lineage>
</organism>
<comment type="caution">
    <text evidence="4">The sequence shown here is derived from an EMBL/GenBank/DDBJ whole genome shotgun (WGS) entry which is preliminary data.</text>
</comment>
<dbReference type="EMBL" id="JADNYJ010000087">
    <property type="protein sequence ID" value="KAF8887961.1"/>
    <property type="molecule type" value="Genomic_DNA"/>
</dbReference>
<keyword evidence="5" id="KW-1185">Reference proteome</keyword>
<keyword evidence="1" id="KW-0862">Zinc</keyword>
<protein>
    <recommendedName>
        <fullName evidence="3">RING-type domain-containing protein</fullName>
    </recommendedName>
</protein>
<proteinExistence type="predicted"/>
<keyword evidence="1" id="KW-0863">Zinc-finger</keyword>
<evidence type="ECO:0000256" key="2">
    <source>
        <dbReference type="SAM" id="MobiDB-lite"/>
    </source>
</evidence>
<dbReference type="SUPFAM" id="SSF57850">
    <property type="entry name" value="RING/U-box"/>
    <property type="match status" value="1"/>
</dbReference>
<feature type="region of interest" description="Disordered" evidence="2">
    <location>
        <begin position="109"/>
        <end position="130"/>
    </location>
</feature>
<sequence>VASHVGNPCGHSFCGECGWQWHIQKRNKGCPCCRRTLDENLPMIPNIALDNTVEKHLKALALTGASEWEPHGQKFVDWDARKQWVPFGSILLVNLMITLSQGVAQGCRNKRGKEGSSSAETHHVGGYSGL</sequence>
<feature type="domain" description="RING-type" evidence="3">
    <location>
        <begin position="8"/>
        <end position="34"/>
    </location>
</feature>
<dbReference type="AlphaFoldDB" id="A0A9P5NIY9"/>
<name>A0A9P5NIY9_GYMJU</name>
<evidence type="ECO:0000313" key="5">
    <source>
        <dbReference type="Proteomes" id="UP000724874"/>
    </source>
</evidence>
<dbReference type="InterPro" id="IPR001841">
    <property type="entry name" value="Znf_RING"/>
</dbReference>